<reference evidence="1 2" key="1">
    <citation type="submission" date="2018-02" db="EMBL/GenBank/DDBJ databases">
        <title>Draft genome of wild Prunus yedoensis var. nudiflora.</title>
        <authorList>
            <person name="Baek S."/>
            <person name="Kim J.-H."/>
            <person name="Choi K."/>
            <person name="Kim G.-B."/>
            <person name="Cho A."/>
            <person name="Jang H."/>
            <person name="Shin C.-H."/>
            <person name="Yu H.-J."/>
            <person name="Mun J.-H."/>
        </authorList>
    </citation>
    <scope>NUCLEOTIDE SEQUENCE [LARGE SCALE GENOMIC DNA]</scope>
    <source>
        <strain evidence="2">cv. Jeju island</strain>
        <tissue evidence="1">Leaf</tissue>
    </source>
</reference>
<comment type="caution">
    <text evidence="1">The sequence shown here is derived from an EMBL/GenBank/DDBJ whole genome shotgun (WGS) entry which is preliminary data.</text>
</comment>
<gene>
    <name evidence="1" type="ORF">Pyn_12765</name>
</gene>
<evidence type="ECO:0000313" key="2">
    <source>
        <dbReference type="Proteomes" id="UP000250321"/>
    </source>
</evidence>
<sequence>MTGRMGTLRLRVLAHNMSQEVLNHERMKHQLLVEIIVKLAHVGTVVLAMVDSQ</sequence>
<name>A0A314XSS0_PRUYE</name>
<accession>A0A314XSS0</accession>
<dbReference type="AlphaFoldDB" id="A0A314XSS0"/>
<evidence type="ECO:0000313" key="1">
    <source>
        <dbReference type="EMBL" id="PQP95626.1"/>
    </source>
</evidence>
<organism evidence="1 2">
    <name type="scientific">Prunus yedoensis var. nudiflora</name>
    <dbReference type="NCBI Taxonomy" id="2094558"/>
    <lineage>
        <taxon>Eukaryota</taxon>
        <taxon>Viridiplantae</taxon>
        <taxon>Streptophyta</taxon>
        <taxon>Embryophyta</taxon>
        <taxon>Tracheophyta</taxon>
        <taxon>Spermatophyta</taxon>
        <taxon>Magnoliopsida</taxon>
        <taxon>eudicotyledons</taxon>
        <taxon>Gunneridae</taxon>
        <taxon>Pentapetalae</taxon>
        <taxon>rosids</taxon>
        <taxon>fabids</taxon>
        <taxon>Rosales</taxon>
        <taxon>Rosaceae</taxon>
        <taxon>Amygdaloideae</taxon>
        <taxon>Amygdaleae</taxon>
        <taxon>Prunus</taxon>
    </lineage>
</organism>
<proteinExistence type="predicted"/>
<dbReference type="EMBL" id="PJQY01002214">
    <property type="protein sequence ID" value="PQP95626.1"/>
    <property type="molecule type" value="Genomic_DNA"/>
</dbReference>
<dbReference type="Proteomes" id="UP000250321">
    <property type="component" value="Unassembled WGS sequence"/>
</dbReference>
<protein>
    <submittedName>
        <fullName evidence="1">Uncharacterized protein</fullName>
    </submittedName>
</protein>
<keyword evidence="2" id="KW-1185">Reference proteome</keyword>